<proteinExistence type="predicted"/>
<evidence type="ECO:0000256" key="1">
    <source>
        <dbReference type="SAM" id="MobiDB-lite"/>
    </source>
</evidence>
<evidence type="ECO:0000313" key="2">
    <source>
        <dbReference type="EMBL" id="MEQ2245731.1"/>
    </source>
</evidence>
<comment type="caution">
    <text evidence="2">The sequence shown here is derived from an EMBL/GenBank/DDBJ whole genome shotgun (WGS) entry which is preliminary data.</text>
</comment>
<name>A0ABV0UKZ1_9TELE</name>
<feature type="region of interest" description="Disordered" evidence="1">
    <location>
        <begin position="28"/>
        <end position="68"/>
    </location>
</feature>
<feature type="compositionally biased region" description="Acidic residues" evidence="1">
    <location>
        <begin position="28"/>
        <end position="39"/>
    </location>
</feature>
<protein>
    <submittedName>
        <fullName evidence="2">Uncharacterized protein</fullName>
    </submittedName>
</protein>
<organism evidence="2 3">
    <name type="scientific">Ilyodon furcidens</name>
    <name type="common">goldbreast splitfin</name>
    <dbReference type="NCBI Taxonomy" id="33524"/>
    <lineage>
        <taxon>Eukaryota</taxon>
        <taxon>Metazoa</taxon>
        <taxon>Chordata</taxon>
        <taxon>Craniata</taxon>
        <taxon>Vertebrata</taxon>
        <taxon>Euteleostomi</taxon>
        <taxon>Actinopterygii</taxon>
        <taxon>Neopterygii</taxon>
        <taxon>Teleostei</taxon>
        <taxon>Neoteleostei</taxon>
        <taxon>Acanthomorphata</taxon>
        <taxon>Ovalentaria</taxon>
        <taxon>Atherinomorphae</taxon>
        <taxon>Cyprinodontiformes</taxon>
        <taxon>Goodeidae</taxon>
        <taxon>Ilyodon</taxon>
    </lineage>
</organism>
<accession>A0ABV0UKZ1</accession>
<gene>
    <name evidence="2" type="ORF">ILYODFUR_030954</name>
</gene>
<reference evidence="2 3" key="1">
    <citation type="submission" date="2021-06" db="EMBL/GenBank/DDBJ databases">
        <authorList>
            <person name="Palmer J.M."/>
        </authorList>
    </citation>
    <scope>NUCLEOTIDE SEQUENCE [LARGE SCALE GENOMIC DNA]</scope>
    <source>
        <strain evidence="3">if_2019</strain>
        <tissue evidence="2">Muscle</tissue>
    </source>
</reference>
<evidence type="ECO:0000313" key="3">
    <source>
        <dbReference type="Proteomes" id="UP001482620"/>
    </source>
</evidence>
<dbReference type="EMBL" id="JAHRIQ010074217">
    <property type="protein sequence ID" value="MEQ2245731.1"/>
    <property type="molecule type" value="Genomic_DNA"/>
</dbReference>
<sequence length="68" mass="7691">MQRYHHYGTSYTSPSPAAPVEEIQAEEGEVFEEEQEVSQETEGVNEEKVHQLEEPAVQKPGEAQEFSV</sequence>
<dbReference type="Proteomes" id="UP001482620">
    <property type="component" value="Unassembled WGS sequence"/>
</dbReference>
<keyword evidence="3" id="KW-1185">Reference proteome</keyword>